<dbReference type="Proteomes" id="UP000887578">
    <property type="component" value="Unplaced"/>
</dbReference>
<dbReference type="WBParaSite" id="PDA_v2.g21540.t1">
    <property type="protein sequence ID" value="PDA_v2.g21540.t1"/>
    <property type="gene ID" value="PDA_v2.g21540"/>
</dbReference>
<protein>
    <submittedName>
        <fullName evidence="2">Uncharacterized protein</fullName>
    </submittedName>
</protein>
<evidence type="ECO:0000313" key="2">
    <source>
        <dbReference type="WBParaSite" id="PDA_v2.g21540.t1"/>
    </source>
</evidence>
<name>A0A914PYJ6_9BILA</name>
<reference evidence="2" key="1">
    <citation type="submission" date="2022-11" db="UniProtKB">
        <authorList>
            <consortium name="WormBaseParasite"/>
        </authorList>
    </citation>
    <scope>IDENTIFICATION</scope>
</reference>
<accession>A0A914PYJ6</accession>
<organism evidence="1 2">
    <name type="scientific">Panagrolaimus davidi</name>
    <dbReference type="NCBI Taxonomy" id="227884"/>
    <lineage>
        <taxon>Eukaryota</taxon>
        <taxon>Metazoa</taxon>
        <taxon>Ecdysozoa</taxon>
        <taxon>Nematoda</taxon>
        <taxon>Chromadorea</taxon>
        <taxon>Rhabditida</taxon>
        <taxon>Tylenchina</taxon>
        <taxon>Panagrolaimomorpha</taxon>
        <taxon>Panagrolaimoidea</taxon>
        <taxon>Panagrolaimidae</taxon>
        <taxon>Panagrolaimus</taxon>
    </lineage>
</organism>
<sequence>MDGSKRKSSNPAKENSSRPTKCLKFNEMIEINKKPILNPSRLEWEFAQLLRNSKYGGQMNKNIERFMLSGSQQYACALNYFRLIDEVIVFEDRMSIVLH</sequence>
<proteinExistence type="predicted"/>
<keyword evidence="1" id="KW-1185">Reference proteome</keyword>
<dbReference type="AlphaFoldDB" id="A0A914PYJ6"/>
<evidence type="ECO:0000313" key="1">
    <source>
        <dbReference type="Proteomes" id="UP000887578"/>
    </source>
</evidence>